<evidence type="ECO:0000256" key="2">
    <source>
        <dbReference type="ARBA" id="ARBA00022771"/>
    </source>
</evidence>
<sequence length="322" mass="36503">MPVENHPLQKTFRPGDTSLLRNKQGRCRRCDKAQKPGEKFMFCKGCNVALYCSAECQRAHWDHHKPLCKYQQENTAIMAAHPEAVAPRASGLPSILEMQSYLRDFTEIHRPSFQGLIHARMQSMGGTEKVLTEEPKVCLVPLKYRHPGPEGINPALTFTLSSLVFLPLQRVLSDAATNRPRFTEAWEASTASRAHAKALFSDDPGFVDILPILFAPHAGPTQFAYSPQYRTLTGDMIPELPDSARSQIEMYSAFIELGIVMRPPGKDAPPVPGYMKRLNDGKKWEWRPLWKNWYVDPAWTTSSMKERIKLLKRKLAEAQRSS</sequence>
<accession>A0A4Q9NAE2</accession>
<dbReference type="EMBL" id="ML145142">
    <property type="protein sequence ID" value="TBU57091.1"/>
    <property type="molecule type" value="Genomic_DNA"/>
</dbReference>
<dbReference type="PROSITE" id="PS01360">
    <property type="entry name" value="ZF_MYND_1"/>
    <property type="match status" value="1"/>
</dbReference>
<proteinExistence type="predicted"/>
<dbReference type="PROSITE" id="PS50865">
    <property type="entry name" value="ZF_MYND_2"/>
    <property type="match status" value="1"/>
</dbReference>
<dbReference type="Gene3D" id="6.10.140.2220">
    <property type="match status" value="1"/>
</dbReference>
<evidence type="ECO:0000256" key="3">
    <source>
        <dbReference type="ARBA" id="ARBA00022833"/>
    </source>
</evidence>
<protein>
    <submittedName>
        <fullName evidence="4">Uncharacterized protein</fullName>
    </submittedName>
</protein>
<gene>
    <name evidence="4" type="ORF">BD310DRAFT_822381</name>
</gene>
<keyword evidence="3" id="KW-0862">Zinc</keyword>
<keyword evidence="2" id="KW-0863">Zinc-finger</keyword>
<dbReference type="GO" id="GO:0008270">
    <property type="term" value="F:zinc ion binding"/>
    <property type="evidence" value="ECO:0007669"/>
    <property type="project" value="UniProtKB-KW"/>
</dbReference>
<name>A0A4Q9NAE2_9APHY</name>
<evidence type="ECO:0000256" key="1">
    <source>
        <dbReference type="ARBA" id="ARBA00022723"/>
    </source>
</evidence>
<keyword evidence="1" id="KW-0479">Metal-binding</keyword>
<dbReference type="AlphaFoldDB" id="A0A4Q9NAE2"/>
<keyword evidence="5" id="KW-1185">Reference proteome</keyword>
<dbReference type="InterPro" id="IPR002893">
    <property type="entry name" value="Znf_MYND"/>
</dbReference>
<dbReference type="SUPFAM" id="SSF144232">
    <property type="entry name" value="HIT/MYND zinc finger-like"/>
    <property type="match status" value="1"/>
</dbReference>
<dbReference type="Proteomes" id="UP000292082">
    <property type="component" value="Unassembled WGS sequence"/>
</dbReference>
<evidence type="ECO:0000313" key="4">
    <source>
        <dbReference type="EMBL" id="TBU57091.1"/>
    </source>
</evidence>
<reference evidence="4 5" key="1">
    <citation type="submission" date="2019-01" db="EMBL/GenBank/DDBJ databases">
        <title>Draft genome sequences of three monokaryotic isolates of the white-rot basidiomycete fungus Dichomitus squalens.</title>
        <authorList>
            <consortium name="DOE Joint Genome Institute"/>
            <person name="Lopez S.C."/>
            <person name="Andreopoulos B."/>
            <person name="Pangilinan J."/>
            <person name="Lipzen A."/>
            <person name="Riley R."/>
            <person name="Ahrendt S."/>
            <person name="Ng V."/>
            <person name="Barry K."/>
            <person name="Daum C."/>
            <person name="Grigoriev I.V."/>
            <person name="Hilden K.S."/>
            <person name="Makela M.R."/>
            <person name="de Vries R.P."/>
        </authorList>
    </citation>
    <scope>NUCLEOTIDE SEQUENCE [LARGE SCALE GENOMIC DNA]</scope>
    <source>
        <strain evidence="4 5">CBS 464.89</strain>
    </source>
</reference>
<evidence type="ECO:0000313" key="5">
    <source>
        <dbReference type="Proteomes" id="UP000292082"/>
    </source>
</evidence>
<dbReference type="Pfam" id="PF01753">
    <property type="entry name" value="zf-MYND"/>
    <property type="match status" value="1"/>
</dbReference>
<organism evidence="4 5">
    <name type="scientific">Dichomitus squalens</name>
    <dbReference type="NCBI Taxonomy" id="114155"/>
    <lineage>
        <taxon>Eukaryota</taxon>
        <taxon>Fungi</taxon>
        <taxon>Dikarya</taxon>
        <taxon>Basidiomycota</taxon>
        <taxon>Agaricomycotina</taxon>
        <taxon>Agaricomycetes</taxon>
        <taxon>Polyporales</taxon>
        <taxon>Polyporaceae</taxon>
        <taxon>Dichomitus</taxon>
    </lineage>
</organism>